<dbReference type="Gene3D" id="3.30.1330.60">
    <property type="entry name" value="OmpA-like domain"/>
    <property type="match status" value="1"/>
</dbReference>
<dbReference type="Pfam" id="PF00691">
    <property type="entry name" value="OmpA"/>
    <property type="match status" value="1"/>
</dbReference>
<keyword evidence="6" id="KW-1185">Reference proteome</keyword>
<sequence length="173" mass="19165">MRKIFTLVNFYIKEGRVVRVLILLVCMLTLTACQLFQERGLNAEQVAVLQKHGFQFSDEGWEFGLAAKVLFKFDSDDIAPASQQTIATIIHDFLEVGISGLTLEGHTDTFGDPAYNLELSQRRASAVAEVMISSGMPRENILVRGMGDAKPIADNNTFSGRSENRRVTIIVAN</sequence>
<dbReference type="KEGG" id="nik:F5I99_11895"/>
<evidence type="ECO:0000256" key="3">
    <source>
        <dbReference type="PROSITE-ProRule" id="PRU00473"/>
    </source>
</evidence>
<feature type="domain" description="OmpA-like" evidence="4">
    <location>
        <begin position="59"/>
        <end position="173"/>
    </location>
</feature>
<protein>
    <submittedName>
        <fullName evidence="5">OmpA family protein</fullName>
    </submittedName>
</protein>
<evidence type="ECO:0000256" key="1">
    <source>
        <dbReference type="ARBA" id="ARBA00004442"/>
    </source>
</evidence>
<dbReference type="GO" id="GO:0009279">
    <property type="term" value="C:cell outer membrane"/>
    <property type="evidence" value="ECO:0007669"/>
    <property type="project" value="UniProtKB-SubCell"/>
</dbReference>
<proteinExistence type="predicted"/>
<name>A0A5J6LEM4_9GAMM</name>
<dbReference type="AlphaFoldDB" id="A0A5J6LEM4"/>
<comment type="subcellular location">
    <subcellularLocation>
        <location evidence="1">Cell outer membrane</location>
    </subcellularLocation>
</comment>
<evidence type="ECO:0000313" key="5">
    <source>
        <dbReference type="EMBL" id="QEW07149.1"/>
    </source>
</evidence>
<dbReference type="SUPFAM" id="SSF103088">
    <property type="entry name" value="OmpA-like"/>
    <property type="match status" value="1"/>
</dbReference>
<evidence type="ECO:0000259" key="4">
    <source>
        <dbReference type="PROSITE" id="PS51123"/>
    </source>
</evidence>
<dbReference type="InterPro" id="IPR006664">
    <property type="entry name" value="OMP_bac"/>
</dbReference>
<evidence type="ECO:0000313" key="6">
    <source>
        <dbReference type="Proteomes" id="UP000325606"/>
    </source>
</evidence>
<dbReference type="PANTHER" id="PTHR30329:SF17">
    <property type="entry name" value="LIPOPROTEIN YFIB-RELATED"/>
    <property type="match status" value="1"/>
</dbReference>
<dbReference type="EMBL" id="CP044222">
    <property type="protein sequence ID" value="QEW07149.1"/>
    <property type="molecule type" value="Genomic_DNA"/>
</dbReference>
<evidence type="ECO:0000256" key="2">
    <source>
        <dbReference type="ARBA" id="ARBA00023136"/>
    </source>
</evidence>
<organism evidence="5 6">
    <name type="scientific">Nitrincola iocasae</name>
    <dbReference type="NCBI Taxonomy" id="2614693"/>
    <lineage>
        <taxon>Bacteria</taxon>
        <taxon>Pseudomonadati</taxon>
        <taxon>Pseudomonadota</taxon>
        <taxon>Gammaproteobacteria</taxon>
        <taxon>Oceanospirillales</taxon>
        <taxon>Oceanospirillaceae</taxon>
        <taxon>Nitrincola</taxon>
    </lineage>
</organism>
<dbReference type="PANTHER" id="PTHR30329">
    <property type="entry name" value="STATOR ELEMENT OF FLAGELLAR MOTOR COMPLEX"/>
    <property type="match status" value="1"/>
</dbReference>
<dbReference type="PRINTS" id="PR01021">
    <property type="entry name" value="OMPADOMAIN"/>
</dbReference>
<dbReference type="InterPro" id="IPR050330">
    <property type="entry name" value="Bact_OuterMem_StrucFunc"/>
</dbReference>
<dbReference type="PROSITE" id="PS51123">
    <property type="entry name" value="OMPA_2"/>
    <property type="match status" value="1"/>
</dbReference>
<accession>A0A5J6LEM4</accession>
<dbReference type="PROSITE" id="PS51257">
    <property type="entry name" value="PROKAR_LIPOPROTEIN"/>
    <property type="match status" value="1"/>
</dbReference>
<dbReference type="Proteomes" id="UP000325606">
    <property type="component" value="Chromosome"/>
</dbReference>
<keyword evidence="2 3" id="KW-0472">Membrane</keyword>
<dbReference type="InterPro" id="IPR036737">
    <property type="entry name" value="OmpA-like_sf"/>
</dbReference>
<gene>
    <name evidence="5" type="ORF">F5I99_11895</name>
</gene>
<dbReference type="CDD" id="cd07185">
    <property type="entry name" value="OmpA_C-like"/>
    <property type="match status" value="1"/>
</dbReference>
<reference evidence="5 6" key="1">
    <citation type="submission" date="2019-09" db="EMBL/GenBank/DDBJ databases">
        <title>Nitrincola iocasae sp. nov., a bacterium isolated from the sediment collected at a cold seep field in South China Sea.</title>
        <authorList>
            <person name="Zhang H."/>
            <person name="Wang H."/>
            <person name="Li C."/>
        </authorList>
    </citation>
    <scope>NUCLEOTIDE SEQUENCE [LARGE SCALE GENOMIC DNA]</scope>
    <source>
        <strain evidence="5 6">KXZD1103</strain>
    </source>
</reference>
<dbReference type="InterPro" id="IPR006665">
    <property type="entry name" value="OmpA-like"/>
</dbReference>